<dbReference type="GO" id="GO:0004719">
    <property type="term" value="F:protein-L-isoaspartate (D-aspartate) O-methyltransferase activity"/>
    <property type="evidence" value="ECO:0007669"/>
    <property type="project" value="InterPro"/>
</dbReference>
<keyword evidence="4" id="KW-0808">Transferase</keyword>
<dbReference type="SUPFAM" id="SSF53335">
    <property type="entry name" value="S-adenosyl-L-methionine-dependent methyltransferases"/>
    <property type="match status" value="1"/>
</dbReference>
<evidence type="ECO:0000313" key="4">
    <source>
        <dbReference type="EMBL" id="RCW72586.1"/>
    </source>
</evidence>
<dbReference type="InterPro" id="IPR000682">
    <property type="entry name" value="PCMT"/>
</dbReference>
<dbReference type="OrthoDB" id="9810066at2"/>
<evidence type="ECO:0000256" key="2">
    <source>
        <dbReference type="ARBA" id="ARBA00013346"/>
    </source>
</evidence>
<dbReference type="Proteomes" id="UP000252884">
    <property type="component" value="Unassembled WGS sequence"/>
</dbReference>
<dbReference type="Pfam" id="PF01135">
    <property type="entry name" value="PCMT"/>
    <property type="match status" value="1"/>
</dbReference>
<gene>
    <name evidence="4" type="ORF">DES41_103192</name>
</gene>
<organism evidence="4 5">
    <name type="scientific">Pseudorhodoferax soli</name>
    <dbReference type="NCBI Taxonomy" id="545864"/>
    <lineage>
        <taxon>Bacteria</taxon>
        <taxon>Pseudomonadati</taxon>
        <taxon>Pseudomonadota</taxon>
        <taxon>Betaproteobacteria</taxon>
        <taxon>Burkholderiales</taxon>
        <taxon>Comamonadaceae</taxon>
    </lineage>
</organism>
<keyword evidence="5" id="KW-1185">Reference proteome</keyword>
<accession>A0A368XZL9</accession>
<dbReference type="AlphaFoldDB" id="A0A368XZL9"/>
<dbReference type="InterPro" id="IPR029063">
    <property type="entry name" value="SAM-dependent_MTases_sf"/>
</dbReference>
<evidence type="ECO:0000256" key="1">
    <source>
        <dbReference type="ARBA" id="ARBA00005369"/>
    </source>
</evidence>
<keyword evidence="4" id="KW-0489">Methyltransferase</keyword>
<name>A0A368XZL9_9BURK</name>
<dbReference type="GO" id="GO:0032259">
    <property type="term" value="P:methylation"/>
    <property type="evidence" value="ECO:0007669"/>
    <property type="project" value="UniProtKB-KW"/>
</dbReference>
<evidence type="ECO:0000256" key="3">
    <source>
        <dbReference type="ARBA" id="ARBA00030757"/>
    </source>
</evidence>
<dbReference type="RefSeq" id="WP_114468004.1">
    <property type="nucleotide sequence ID" value="NZ_QPJK01000003.1"/>
</dbReference>
<protein>
    <recommendedName>
        <fullName evidence="2">Protein-L-isoaspartate O-methyltransferase</fullName>
    </recommendedName>
    <alternativeName>
        <fullName evidence="3">Protein L-isoaspartyl methyltransferase</fullName>
    </alternativeName>
</protein>
<proteinExistence type="inferred from homology"/>
<dbReference type="GO" id="GO:0005737">
    <property type="term" value="C:cytoplasm"/>
    <property type="evidence" value="ECO:0007669"/>
    <property type="project" value="TreeGrafter"/>
</dbReference>
<dbReference type="EMBL" id="QPJK01000003">
    <property type="protein sequence ID" value="RCW72586.1"/>
    <property type="molecule type" value="Genomic_DNA"/>
</dbReference>
<dbReference type="PANTHER" id="PTHR11579">
    <property type="entry name" value="PROTEIN-L-ISOASPARTATE O-METHYLTRANSFERASE"/>
    <property type="match status" value="1"/>
</dbReference>
<comment type="similarity">
    <text evidence="1">Belongs to the methyltransferase superfamily. L-isoaspartyl/D-aspartyl protein methyltransferase family.</text>
</comment>
<evidence type="ECO:0000313" key="5">
    <source>
        <dbReference type="Proteomes" id="UP000252884"/>
    </source>
</evidence>
<comment type="caution">
    <text evidence="4">The sequence shown here is derived from an EMBL/GenBank/DDBJ whole genome shotgun (WGS) entry which is preliminary data.</text>
</comment>
<reference evidence="4 5" key="1">
    <citation type="submission" date="2018-07" db="EMBL/GenBank/DDBJ databases">
        <title>Genomic Encyclopedia of Type Strains, Phase IV (KMG-IV): sequencing the most valuable type-strain genomes for metagenomic binning, comparative biology and taxonomic classification.</title>
        <authorList>
            <person name="Goeker M."/>
        </authorList>
    </citation>
    <scope>NUCLEOTIDE SEQUENCE [LARGE SCALE GENOMIC DNA]</scope>
    <source>
        <strain evidence="4 5">DSM 21634</strain>
    </source>
</reference>
<dbReference type="PANTHER" id="PTHR11579:SF18">
    <property type="entry name" value="PROTEIN-L-ISOASPARTATE O-METHYLTRANSFERASE"/>
    <property type="match status" value="1"/>
</dbReference>
<sequence length="228" mass="24573">MTPAEIERARFNMIEQQIRPWDVLDAAVLELLGQVRREQFTPAALRGLAFMDTEVPLRTPHDEALRQGHCMLAPRVEARSVQDLKLQKTDRVLEIGTGSGYSAALMASLAASVLTLEIEAALAEAARANLREAGITNAEVRHADGAQGAAADGPFDAILLSGSVAAVPPALLQQLKPGGRLFAIVGGEPMMRAQVITRAGEGRFETTSPWDAVVPRLQNFPEPSPFQF</sequence>
<dbReference type="Gene3D" id="3.40.50.150">
    <property type="entry name" value="Vaccinia Virus protein VP39"/>
    <property type="match status" value="1"/>
</dbReference>